<dbReference type="Proteomes" id="UP000325122">
    <property type="component" value="Unassembled WGS sequence"/>
</dbReference>
<dbReference type="InterPro" id="IPR012938">
    <property type="entry name" value="Glc/Sorbosone_DH"/>
</dbReference>
<feature type="signal peptide" evidence="1">
    <location>
        <begin position="1"/>
        <end position="16"/>
    </location>
</feature>
<dbReference type="Pfam" id="PF07995">
    <property type="entry name" value="GSDH"/>
    <property type="match status" value="1"/>
</dbReference>
<dbReference type="PANTHER" id="PTHR19328">
    <property type="entry name" value="HEDGEHOG-INTERACTING PROTEIN"/>
    <property type="match status" value="1"/>
</dbReference>
<dbReference type="PANTHER" id="PTHR19328:SF75">
    <property type="entry name" value="ALDOSE SUGAR DEHYDROGENASE YLII"/>
    <property type="match status" value="1"/>
</dbReference>
<dbReference type="AlphaFoldDB" id="A0A5M6ZG14"/>
<dbReference type="Gene3D" id="2.120.10.30">
    <property type="entry name" value="TolB, C-terminal domain"/>
    <property type="match status" value="1"/>
</dbReference>
<dbReference type="PROSITE" id="PS51257">
    <property type="entry name" value="PROKAR_LIPOPROTEIN"/>
    <property type="match status" value="1"/>
</dbReference>
<evidence type="ECO:0000313" key="3">
    <source>
        <dbReference type="EMBL" id="KAA5803702.1"/>
    </source>
</evidence>
<dbReference type="InterPro" id="IPR011041">
    <property type="entry name" value="Quinoprot_gluc/sorb_DH_b-prop"/>
</dbReference>
<dbReference type="EMBL" id="VWOJ01000002">
    <property type="protein sequence ID" value="KAA5803702.1"/>
    <property type="molecule type" value="Genomic_DNA"/>
</dbReference>
<dbReference type="RefSeq" id="WP_150022970.1">
    <property type="nucleotide sequence ID" value="NZ_VWOJ01000002.1"/>
</dbReference>
<evidence type="ECO:0000256" key="1">
    <source>
        <dbReference type="SAM" id="SignalP"/>
    </source>
</evidence>
<feature type="domain" description="Glucose/Sorbosone dehydrogenase" evidence="2">
    <location>
        <begin position="44"/>
        <end position="366"/>
    </location>
</feature>
<keyword evidence="1" id="KW-0732">Signal</keyword>
<sequence length="371" mass="39509">MMMVRLAAAASLVALAGCSDPPRSWQAQDIDPANYQLTVIASGLNHPWGLAFLPDGAMLVTERNGAVRLIDGDGNLQDAAVTGGPDDVFAGGQGGLLDIVLAPDFETSGLVYISYSAGTASANHPALWRGRFDGQGFSGGETVFRAVPDRATEHHYGGRMVFLPDGSLVLTLGDGFAYRERAQHRDDHLGAIVRLTHGGAAPEDNPFHAGGGAAAYVYSYGHRNVQGLAFDPQTGVLWSHEHGPRGGDELNVIEPGVNYGWPVVSQGIDYTGARISPFETLPDFPEPVHVWTPSIAPSGLALHEGDLYVTALAGRALHRLELDDQGRVARETRLLTERGQRLRHVLSGPDGALWLLTDAPDGQVLRLTPAP</sequence>
<gene>
    <name evidence="3" type="ORF">F1654_07830</name>
</gene>
<dbReference type="InterPro" id="IPR011042">
    <property type="entry name" value="6-blade_b-propeller_TolB-like"/>
</dbReference>
<protein>
    <submittedName>
        <fullName evidence="3">PQQ-dependent sugar dehydrogenase</fullName>
    </submittedName>
</protein>
<name>A0A5M6ZG14_9PROT</name>
<evidence type="ECO:0000313" key="4">
    <source>
        <dbReference type="Proteomes" id="UP000325122"/>
    </source>
</evidence>
<comment type="caution">
    <text evidence="3">The sequence shown here is derived from an EMBL/GenBank/DDBJ whole genome shotgun (WGS) entry which is preliminary data.</text>
</comment>
<feature type="chain" id="PRO_5024350227" evidence="1">
    <location>
        <begin position="17"/>
        <end position="371"/>
    </location>
</feature>
<organism evidence="3 4">
    <name type="scientific">Alkalicaulis satelles</name>
    <dbReference type="NCBI Taxonomy" id="2609175"/>
    <lineage>
        <taxon>Bacteria</taxon>
        <taxon>Pseudomonadati</taxon>
        <taxon>Pseudomonadota</taxon>
        <taxon>Alphaproteobacteria</taxon>
        <taxon>Maricaulales</taxon>
        <taxon>Maricaulaceae</taxon>
        <taxon>Alkalicaulis</taxon>
    </lineage>
</organism>
<accession>A0A5M6ZG14</accession>
<reference evidence="3 4" key="1">
    <citation type="submission" date="2019-09" db="EMBL/GenBank/DDBJ databases">
        <authorList>
            <person name="Kevbrin V."/>
            <person name="Grouzdev D.S."/>
        </authorList>
    </citation>
    <scope>NUCLEOTIDE SEQUENCE [LARGE SCALE GENOMIC DNA]</scope>
    <source>
        <strain evidence="3 4">G-192</strain>
    </source>
</reference>
<proteinExistence type="predicted"/>
<evidence type="ECO:0000259" key="2">
    <source>
        <dbReference type="Pfam" id="PF07995"/>
    </source>
</evidence>
<dbReference type="SUPFAM" id="SSF50952">
    <property type="entry name" value="Soluble quinoprotein glucose dehydrogenase"/>
    <property type="match status" value="1"/>
</dbReference>
<keyword evidence="4" id="KW-1185">Reference proteome</keyword>